<feature type="transmembrane region" description="Helical" evidence="7">
    <location>
        <begin position="14"/>
        <end position="36"/>
    </location>
</feature>
<evidence type="ECO:0000256" key="2">
    <source>
        <dbReference type="ARBA" id="ARBA00022481"/>
    </source>
</evidence>
<evidence type="ECO:0000313" key="10">
    <source>
        <dbReference type="EMBL" id="MDH1178998.1"/>
    </source>
</evidence>
<dbReference type="InterPro" id="IPR003660">
    <property type="entry name" value="HAMP_dom"/>
</dbReference>
<sequence length="571" mass="60725">MLRLFSGMRIGSRLTGAFLLVAVIGGAIGAFGVWGLSRINEMNDRLYNTELRGISDLKEANLNLIYAGRARNAYLAASSEDARLALRKQFDDAVKTMDGLRDKAAENFYGEPAKRLLAQFNETEQAWKREAMAFFEAAKSQPLTHTDARVAETEKRVIATSQKLDDLMTDLAVNKEKSAELSVQDGTDLYKTVRTVMIALAIAGVAIGMLLGWLVTRGIVRPLSEAVSAARQVAAGDLTADIRVATRDETGDLMAALKAMNESLARIVKDVRDGCENIASASSQIAQGNSDLSQRTEEQASSLEETAASMEQLTSTVQQNANNAGEADRLVSQASNVAVRGGEVVEGVVQTMSAISDSSRRIADITGVIDGIAFQTNILALNAAVEAARAGEQGRGFAVVAGEVRTLAQRSAVAAKEIKALIDESVTRVEGGTRQVDEAGRTMREVVDSVRQVATLVREISGASEEQSAGIGQVNQAVSQMDAVTQQNAALVEEAAAAAASMQEQATRLAQEVRRFKVDAGGATAVQAQARLLPSERTAARKPAVAAQAARPVQARPALANASQDDDWSSF</sequence>
<dbReference type="PROSITE" id="PS50111">
    <property type="entry name" value="CHEMOTAXIS_TRANSDUC_2"/>
    <property type="match status" value="1"/>
</dbReference>
<dbReference type="Proteomes" id="UP001158644">
    <property type="component" value="Unassembled WGS sequence"/>
</dbReference>
<feature type="domain" description="Methyl-accepting transducer" evidence="8">
    <location>
        <begin position="274"/>
        <end position="503"/>
    </location>
</feature>
<evidence type="ECO:0000256" key="4">
    <source>
        <dbReference type="PROSITE-ProRule" id="PRU00284"/>
    </source>
</evidence>
<feature type="compositionally biased region" description="Low complexity" evidence="6">
    <location>
        <begin position="541"/>
        <end position="560"/>
    </location>
</feature>
<dbReference type="GO" id="GO:0006935">
    <property type="term" value="P:chemotaxis"/>
    <property type="evidence" value="ECO:0007669"/>
    <property type="project" value="UniProtKB-ARBA"/>
</dbReference>
<dbReference type="CDD" id="cd11386">
    <property type="entry name" value="MCP_signal"/>
    <property type="match status" value="1"/>
</dbReference>
<reference evidence="10 11" key="1">
    <citation type="submission" date="2022-09" db="EMBL/GenBank/DDBJ databases">
        <title>Intensive care unit water sources are persistently colonized with multi-drug resistant bacteria and are the site of extensive horizontal gene transfer of antibiotic resistance genes.</title>
        <authorList>
            <person name="Diorio-Toth L."/>
        </authorList>
    </citation>
    <scope>NUCLEOTIDE SEQUENCE [LARGE SCALE GENOMIC DNA]</scope>
    <source>
        <strain evidence="10 11">GD03967</strain>
    </source>
</reference>
<evidence type="ECO:0000256" key="1">
    <source>
        <dbReference type="ARBA" id="ARBA00004370"/>
    </source>
</evidence>
<keyword evidence="2" id="KW-0488">Methylation</keyword>
<dbReference type="Gene3D" id="1.10.287.950">
    <property type="entry name" value="Methyl-accepting chemotaxis protein"/>
    <property type="match status" value="1"/>
</dbReference>
<comment type="similarity">
    <text evidence="3">Belongs to the methyl-accepting chemotaxis (MCP) protein family.</text>
</comment>
<dbReference type="FunFam" id="1.10.287.950:FF:000001">
    <property type="entry name" value="Methyl-accepting chemotaxis sensory transducer"/>
    <property type="match status" value="1"/>
</dbReference>
<keyword evidence="7" id="KW-1133">Transmembrane helix</keyword>
<dbReference type="GO" id="GO:0007165">
    <property type="term" value="P:signal transduction"/>
    <property type="evidence" value="ECO:0007669"/>
    <property type="project" value="UniProtKB-KW"/>
</dbReference>
<keyword evidence="7" id="KW-0812">Transmembrane</keyword>
<dbReference type="GO" id="GO:0016020">
    <property type="term" value="C:membrane"/>
    <property type="evidence" value="ECO:0007669"/>
    <property type="project" value="UniProtKB-SubCell"/>
</dbReference>
<evidence type="ECO:0000256" key="6">
    <source>
        <dbReference type="SAM" id="MobiDB-lite"/>
    </source>
</evidence>
<dbReference type="CDD" id="cd06225">
    <property type="entry name" value="HAMP"/>
    <property type="match status" value="1"/>
</dbReference>
<dbReference type="Pfam" id="PF00015">
    <property type="entry name" value="MCPsignal"/>
    <property type="match status" value="1"/>
</dbReference>
<organism evidence="10 11">
    <name type="scientific">Achromobacter mucicolens</name>
    <dbReference type="NCBI Taxonomy" id="1389922"/>
    <lineage>
        <taxon>Bacteria</taxon>
        <taxon>Pseudomonadati</taxon>
        <taxon>Pseudomonadota</taxon>
        <taxon>Betaproteobacteria</taxon>
        <taxon>Burkholderiales</taxon>
        <taxon>Alcaligenaceae</taxon>
        <taxon>Achromobacter</taxon>
    </lineage>
</organism>
<comment type="caution">
    <text evidence="10">The sequence shown here is derived from an EMBL/GenBank/DDBJ whole genome shotgun (WGS) entry which is preliminary data.</text>
</comment>
<evidence type="ECO:0000256" key="5">
    <source>
        <dbReference type="SAM" id="Coils"/>
    </source>
</evidence>
<dbReference type="PANTHER" id="PTHR43531:SF14">
    <property type="entry name" value="METHYL-ACCEPTING CHEMOTAXIS PROTEIN I-RELATED"/>
    <property type="match status" value="1"/>
</dbReference>
<evidence type="ECO:0000259" key="8">
    <source>
        <dbReference type="PROSITE" id="PS50111"/>
    </source>
</evidence>
<gene>
    <name evidence="10" type="ORF">N5C72_13000</name>
</gene>
<dbReference type="SMART" id="SM00283">
    <property type="entry name" value="MA"/>
    <property type="match status" value="1"/>
</dbReference>
<dbReference type="EMBL" id="JAOBZK010000015">
    <property type="protein sequence ID" value="MDH1178998.1"/>
    <property type="molecule type" value="Genomic_DNA"/>
</dbReference>
<keyword evidence="4" id="KW-0807">Transducer</keyword>
<dbReference type="RefSeq" id="WP_279991050.1">
    <property type="nucleotide sequence ID" value="NZ_JAOBZK010000015.1"/>
</dbReference>
<name>A0ABD4YV23_9BURK</name>
<evidence type="ECO:0000313" key="11">
    <source>
        <dbReference type="Proteomes" id="UP001158644"/>
    </source>
</evidence>
<evidence type="ECO:0000256" key="7">
    <source>
        <dbReference type="SAM" id="Phobius"/>
    </source>
</evidence>
<dbReference type="SMART" id="SM00304">
    <property type="entry name" value="HAMP"/>
    <property type="match status" value="1"/>
</dbReference>
<feature type="transmembrane region" description="Helical" evidence="7">
    <location>
        <begin position="196"/>
        <end position="215"/>
    </location>
</feature>
<dbReference type="InterPro" id="IPR051310">
    <property type="entry name" value="MCP_chemotaxis"/>
</dbReference>
<dbReference type="Pfam" id="PF12729">
    <property type="entry name" value="4HB_MCP_1"/>
    <property type="match status" value="1"/>
</dbReference>
<keyword evidence="5" id="KW-0175">Coiled coil</keyword>
<dbReference type="InterPro" id="IPR024478">
    <property type="entry name" value="HlyB_4HB_MCP"/>
</dbReference>
<protein>
    <submittedName>
        <fullName evidence="10">Methyl-accepting chemotaxis protein</fullName>
    </submittedName>
</protein>
<feature type="domain" description="HAMP" evidence="9">
    <location>
        <begin position="217"/>
        <end position="269"/>
    </location>
</feature>
<dbReference type="InterPro" id="IPR004090">
    <property type="entry name" value="Chemotax_Me-accpt_rcpt"/>
</dbReference>
<evidence type="ECO:0000256" key="3">
    <source>
        <dbReference type="ARBA" id="ARBA00029447"/>
    </source>
</evidence>
<dbReference type="PROSITE" id="PS50885">
    <property type="entry name" value="HAMP"/>
    <property type="match status" value="1"/>
</dbReference>
<keyword evidence="7" id="KW-0472">Membrane</keyword>
<dbReference type="InterPro" id="IPR004089">
    <property type="entry name" value="MCPsignal_dom"/>
</dbReference>
<dbReference type="PANTHER" id="PTHR43531">
    <property type="entry name" value="PROTEIN ICFG"/>
    <property type="match status" value="1"/>
</dbReference>
<accession>A0ABD4YV23</accession>
<dbReference type="PRINTS" id="PR00260">
    <property type="entry name" value="CHEMTRNSDUCR"/>
</dbReference>
<comment type="subcellular location">
    <subcellularLocation>
        <location evidence="1">Membrane</location>
    </subcellularLocation>
</comment>
<dbReference type="Pfam" id="PF00672">
    <property type="entry name" value="HAMP"/>
    <property type="match status" value="1"/>
</dbReference>
<dbReference type="SUPFAM" id="SSF58104">
    <property type="entry name" value="Methyl-accepting chemotaxis protein (MCP) signaling domain"/>
    <property type="match status" value="1"/>
</dbReference>
<feature type="coiled-coil region" evidence="5">
    <location>
        <begin position="474"/>
        <end position="512"/>
    </location>
</feature>
<evidence type="ECO:0000259" key="9">
    <source>
        <dbReference type="PROSITE" id="PS50885"/>
    </source>
</evidence>
<dbReference type="AlphaFoldDB" id="A0ABD4YV23"/>
<feature type="region of interest" description="Disordered" evidence="6">
    <location>
        <begin position="537"/>
        <end position="571"/>
    </location>
</feature>
<proteinExistence type="inferred from homology"/>